<evidence type="ECO:0000313" key="2">
    <source>
        <dbReference type="EMBL" id="BCJ38170.1"/>
    </source>
</evidence>
<dbReference type="Gene3D" id="3.60.15.10">
    <property type="entry name" value="Ribonuclease Z/Hydroxyacylglutathione hydrolase-like"/>
    <property type="match status" value="1"/>
</dbReference>
<organism evidence="2 3">
    <name type="scientific">Actinocatenispora thailandica</name>
    <dbReference type="NCBI Taxonomy" id="227318"/>
    <lineage>
        <taxon>Bacteria</taxon>
        <taxon>Bacillati</taxon>
        <taxon>Actinomycetota</taxon>
        <taxon>Actinomycetes</taxon>
        <taxon>Micromonosporales</taxon>
        <taxon>Micromonosporaceae</taxon>
        <taxon>Actinocatenispora</taxon>
    </lineage>
</organism>
<keyword evidence="2" id="KW-0378">Hydrolase</keyword>
<proteinExistence type="predicted"/>
<dbReference type="SUPFAM" id="SSF56281">
    <property type="entry name" value="Metallo-hydrolase/oxidoreductase"/>
    <property type="match status" value="1"/>
</dbReference>
<dbReference type="GO" id="GO:0016787">
    <property type="term" value="F:hydrolase activity"/>
    <property type="evidence" value="ECO:0007669"/>
    <property type="project" value="UniProtKB-KW"/>
</dbReference>
<dbReference type="PANTHER" id="PTHR46233">
    <property type="entry name" value="HYDROXYACYLGLUTATHIONE HYDROLASE GLOC"/>
    <property type="match status" value="1"/>
</dbReference>
<dbReference type="SMART" id="SM00849">
    <property type="entry name" value="Lactamase_B"/>
    <property type="match status" value="1"/>
</dbReference>
<dbReference type="Pfam" id="PF00753">
    <property type="entry name" value="Lactamase_B"/>
    <property type="match status" value="1"/>
</dbReference>
<gene>
    <name evidence="2" type="ORF">Athai_56730</name>
</gene>
<dbReference type="InterPro" id="IPR001279">
    <property type="entry name" value="Metallo-B-lactamas"/>
</dbReference>
<dbReference type="InterPro" id="IPR051453">
    <property type="entry name" value="MBL_Glyoxalase_II"/>
</dbReference>
<dbReference type="InterPro" id="IPR036866">
    <property type="entry name" value="RibonucZ/Hydroxyglut_hydro"/>
</dbReference>
<sequence length="212" mass="22276">MSAAMTTRIEQIVTAGVFELDGGRWDVQNNVWLVGDARECLLIDAPHDAAAIAELAAGRDVVAIACTHAHSDHVDAALALSELVDAPVLLHPDDRVLWDLVHPDRAPHAELADGETLTVAGVDLRVLHTPGHSPGSCCFHAPALGAVFTGDTLFEGGPGATGRSYSDYDTIVASITDRLLTLPGSTTVHTGHGSRTTIAAEAANAAEWRRPE</sequence>
<dbReference type="AlphaFoldDB" id="A0A7R7DUQ7"/>
<feature type="domain" description="Metallo-beta-lactamase" evidence="1">
    <location>
        <begin position="28"/>
        <end position="192"/>
    </location>
</feature>
<evidence type="ECO:0000259" key="1">
    <source>
        <dbReference type="SMART" id="SM00849"/>
    </source>
</evidence>
<evidence type="ECO:0000313" key="3">
    <source>
        <dbReference type="Proteomes" id="UP000611640"/>
    </source>
</evidence>
<protein>
    <submittedName>
        <fullName evidence="2">Zn-dependent hydrolase</fullName>
    </submittedName>
</protein>
<dbReference type="KEGG" id="atl:Athai_56730"/>
<dbReference type="EMBL" id="AP023355">
    <property type="protein sequence ID" value="BCJ38170.1"/>
    <property type="molecule type" value="Genomic_DNA"/>
</dbReference>
<reference evidence="2 3" key="1">
    <citation type="submission" date="2020-08" db="EMBL/GenBank/DDBJ databases">
        <title>Whole genome shotgun sequence of Actinocatenispora thailandica NBRC 105041.</title>
        <authorList>
            <person name="Komaki H."/>
            <person name="Tamura T."/>
        </authorList>
    </citation>
    <scope>NUCLEOTIDE SEQUENCE [LARGE SCALE GENOMIC DNA]</scope>
    <source>
        <strain evidence="2 3">NBRC 105041</strain>
    </source>
</reference>
<name>A0A7R7DUQ7_9ACTN</name>
<dbReference type="CDD" id="cd06262">
    <property type="entry name" value="metallo-hydrolase-like_MBL-fold"/>
    <property type="match status" value="1"/>
</dbReference>
<keyword evidence="3" id="KW-1185">Reference proteome</keyword>
<dbReference type="Proteomes" id="UP000611640">
    <property type="component" value="Chromosome"/>
</dbReference>
<accession>A0A7R7DUQ7</accession>
<dbReference type="PANTHER" id="PTHR46233:SF4">
    <property type="entry name" value="METALLO-BETA-LACTAMASE DOMAIN-CONTAINING PROTEIN"/>
    <property type="match status" value="1"/>
</dbReference>